<evidence type="ECO:0000313" key="3">
    <source>
        <dbReference type="Proteomes" id="UP000322530"/>
    </source>
</evidence>
<protein>
    <recommendedName>
        <fullName evidence="1">D-apionate lactonase C-terminal domain-containing protein</fullName>
    </recommendedName>
</protein>
<sequence length="484" mass="52817">MPNKSATATATYNAICNAGNGQSGNSSTTITVTIKKQCAITSQYASGITLSDGSLDPGSGSDPTAVANVKSMIQQSTKYVNTPIMGWGLPDPWPDPTTPNPTDWSALDARVQLAVDTGKTPIITLAIAPWWMKGAYNGHGQTQTLTANDEWQPIAYSSRILDNKMDKWTHLVQAVAERYMQPPYNVRTFQVWNELKGYFDSDINNYDFTTDPGQPNGANAKNGYTYMYNQVYNTLLNTASAQHIATQDIKVGGPYVFTDIWSNARQSDPSKVTTPYGIFDQRPLDVLQYWLQHKTGAGFIIFDASLENRDTMKVLNQNPFAAASLFADMVKWIRALDPKLYPGSTTLPINLSEWFSWTEIDGTSVDEDNALKASTMMQFIQAGGGTALSWDNAGNGGSDYGLWTSTLKPGGGQAYPWYNTYKSLMDNFGAGTTIYITSVSNPAAVTALASNRQLMLVNTTANPINVSVNGTTIPLTPYQVIITH</sequence>
<organism evidence="2 3">
    <name type="scientific">Dictyobacter arantiisoli</name>
    <dbReference type="NCBI Taxonomy" id="2014874"/>
    <lineage>
        <taxon>Bacteria</taxon>
        <taxon>Bacillati</taxon>
        <taxon>Chloroflexota</taxon>
        <taxon>Ktedonobacteria</taxon>
        <taxon>Ktedonobacterales</taxon>
        <taxon>Dictyobacteraceae</taxon>
        <taxon>Dictyobacter</taxon>
    </lineage>
</organism>
<dbReference type="Proteomes" id="UP000322530">
    <property type="component" value="Unassembled WGS sequence"/>
</dbReference>
<dbReference type="SUPFAM" id="SSF51445">
    <property type="entry name" value="(Trans)glycosidases"/>
    <property type="match status" value="1"/>
</dbReference>
<reference evidence="2 3" key="1">
    <citation type="submission" date="2019-01" db="EMBL/GenBank/DDBJ databases">
        <title>Draft genome sequence of Dictyobacter sp. Uno17.</title>
        <authorList>
            <person name="Wang C.M."/>
            <person name="Zheng Y."/>
            <person name="Sakai Y."/>
            <person name="Abe K."/>
            <person name="Yokota A."/>
            <person name="Yabe S."/>
        </authorList>
    </citation>
    <scope>NUCLEOTIDE SEQUENCE [LARGE SCALE GENOMIC DNA]</scope>
    <source>
        <strain evidence="2 3">Uno17</strain>
    </source>
</reference>
<dbReference type="InterPro" id="IPR017853">
    <property type="entry name" value="GH"/>
</dbReference>
<dbReference type="AlphaFoldDB" id="A0A5A5TGR4"/>
<comment type="caution">
    <text evidence="2">The sequence shown here is derived from an EMBL/GenBank/DDBJ whole genome shotgun (WGS) entry which is preliminary data.</text>
</comment>
<feature type="domain" description="D-apionate lactonase C-terminal" evidence="1">
    <location>
        <begin position="442"/>
        <end position="480"/>
    </location>
</feature>
<accession>A0A5A5TGR4</accession>
<dbReference type="Pfam" id="PF25839">
    <property type="entry name" value="Apionate_lact_C"/>
    <property type="match status" value="1"/>
</dbReference>
<dbReference type="EMBL" id="BIXY01000061">
    <property type="protein sequence ID" value="GCF10144.1"/>
    <property type="molecule type" value="Genomic_DNA"/>
</dbReference>
<name>A0A5A5TGR4_9CHLR</name>
<proteinExistence type="predicted"/>
<evidence type="ECO:0000259" key="1">
    <source>
        <dbReference type="Pfam" id="PF25839"/>
    </source>
</evidence>
<evidence type="ECO:0000313" key="2">
    <source>
        <dbReference type="EMBL" id="GCF10144.1"/>
    </source>
</evidence>
<dbReference type="InterPro" id="IPR058789">
    <property type="entry name" value="ApnL_C"/>
</dbReference>
<dbReference type="Gene3D" id="3.20.20.80">
    <property type="entry name" value="Glycosidases"/>
    <property type="match status" value="1"/>
</dbReference>
<gene>
    <name evidence="2" type="ORF">KDI_37080</name>
</gene>
<keyword evidence="3" id="KW-1185">Reference proteome</keyword>